<feature type="compositionally biased region" description="Basic and acidic residues" evidence="3">
    <location>
        <begin position="285"/>
        <end position="294"/>
    </location>
</feature>
<feature type="transmembrane region" description="Helical" evidence="4">
    <location>
        <begin position="648"/>
        <end position="666"/>
    </location>
</feature>
<evidence type="ECO:0000256" key="4">
    <source>
        <dbReference type="SAM" id="Phobius"/>
    </source>
</evidence>
<evidence type="ECO:0000256" key="3">
    <source>
        <dbReference type="SAM" id="MobiDB-lite"/>
    </source>
</evidence>
<evidence type="ECO:0000313" key="7">
    <source>
        <dbReference type="WBParaSite" id="SMTH1_21810.1"/>
    </source>
</evidence>
<keyword evidence="4" id="KW-0812">Transmembrane</keyword>
<name>A0AA85B273_9TREM</name>
<dbReference type="AlphaFoldDB" id="A0AA85B273"/>
<dbReference type="CDD" id="cd20533">
    <property type="entry name" value="CYCLIN_CCNL_rpt2"/>
    <property type="match status" value="1"/>
</dbReference>
<feature type="region of interest" description="Disordered" evidence="3">
    <location>
        <begin position="513"/>
        <end position="589"/>
    </location>
</feature>
<feature type="region of interest" description="Disordered" evidence="3">
    <location>
        <begin position="382"/>
        <end position="489"/>
    </location>
</feature>
<keyword evidence="1 2" id="KW-0195">Cyclin</keyword>
<accession>A0AA85B273</accession>
<sequence length="692" mass="78953">MAAETSSRSVKQPDSTWEYCGVNLTIHNIIIPEERLFPTPSQLDKMEYETEIDLRILGCELIQDSGVLLRLPQVAMATAQVLYQRFFYSKSFVRHFYEHYAMACIFLAAKLEESPRRIRDVINVFHHIRQVRDKKTPTPVILDQSYSNLKNQVIKAERRVLKELGFCVHAKHPHKLVICYLQALDHETNKNLVQAAWNYMNDSLRTDIFVRYLPEAIACGCIYLASCKLNIPLPRHPAWWEMFSVSEESVHEIALCLLRLYARPKVDVGKLESVLAQLRKSQAEAKERENELRKQQTVTTPPSTRSDHSFGYISPPNHLSKSKNQNKFNGNKKSVDSKAEPEDTTTVFAPNSLLASALANAKAVAATITASKSGMITDELSKVGTDPSIVPHKRETSEDVSPRSPKTLVEPNQIDNISDASNKKPDRTVQENSETKRRPIIRPAAYSNIPSTNTESDKRRRHHRHKYSSKKHHYNSISSSSSSSDRETDQNRYNSINLLTNNSKSRNYRQKLNDISSSGSETGDSSSSPNKHIVNVHDRRKIYNNKRKHIPRSSSEDSQTSSFSDEPRFSPTHHNPVKSKSGRRHLSPPYAYRIDYDKSHKSKHHSSLRSAPNGESGRILREHSNHRLVSSRHHDHHRSLFSLRESSIWGTHSHLLFGLLVLFIIVKMDICRSVPKILYQNCMDCEICFGLG</sequence>
<dbReference type="FunFam" id="1.10.472.10:FF:000031">
    <property type="entry name" value="cyclin-L1-1-like isoform X1"/>
    <property type="match status" value="1"/>
</dbReference>
<feature type="compositionally biased region" description="Low complexity" evidence="3">
    <location>
        <begin position="516"/>
        <end position="528"/>
    </location>
</feature>
<feature type="domain" description="Cyclin-like" evidence="5">
    <location>
        <begin position="60"/>
        <end position="162"/>
    </location>
</feature>
<evidence type="ECO:0000256" key="1">
    <source>
        <dbReference type="ARBA" id="ARBA00023127"/>
    </source>
</evidence>
<dbReference type="PANTHER" id="PTHR10026">
    <property type="entry name" value="CYCLIN"/>
    <property type="match status" value="1"/>
</dbReference>
<feature type="region of interest" description="Disordered" evidence="3">
    <location>
        <begin position="285"/>
        <end position="343"/>
    </location>
</feature>
<evidence type="ECO:0000256" key="2">
    <source>
        <dbReference type="RuleBase" id="RU000383"/>
    </source>
</evidence>
<dbReference type="SUPFAM" id="SSF47954">
    <property type="entry name" value="Cyclin-like"/>
    <property type="match status" value="2"/>
</dbReference>
<protein>
    <recommendedName>
        <fullName evidence="5">Cyclin-like domain-containing protein</fullName>
    </recommendedName>
</protein>
<dbReference type="InterPro" id="IPR006671">
    <property type="entry name" value="Cyclin_N"/>
</dbReference>
<feature type="compositionally biased region" description="Basic residues" evidence="3">
    <location>
        <begin position="538"/>
        <end position="551"/>
    </location>
</feature>
<proteinExistence type="inferred from homology"/>
<feature type="domain" description="Cyclin-like" evidence="5">
    <location>
        <begin position="175"/>
        <end position="259"/>
    </location>
</feature>
<dbReference type="Proteomes" id="UP000050791">
    <property type="component" value="Unassembled WGS sequence"/>
</dbReference>
<keyword evidence="4" id="KW-1133">Transmembrane helix</keyword>
<reference evidence="7" key="1">
    <citation type="submission" date="2023-11" db="UniProtKB">
        <authorList>
            <consortium name="WormBaseParasite"/>
        </authorList>
    </citation>
    <scope>IDENTIFICATION</scope>
</reference>
<feature type="compositionally biased region" description="Polar residues" evidence="3">
    <location>
        <begin position="317"/>
        <end position="332"/>
    </location>
</feature>
<evidence type="ECO:0000259" key="5">
    <source>
        <dbReference type="SMART" id="SM00385"/>
    </source>
</evidence>
<dbReference type="InterPro" id="IPR043198">
    <property type="entry name" value="Cyclin/Ssn8"/>
</dbReference>
<feature type="compositionally biased region" description="Basic and acidic residues" evidence="3">
    <location>
        <begin position="392"/>
        <end position="401"/>
    </location>
</feature>
<feature type="compositionally biased region" description="Polar residues" evidence="3">
    <location>
        <begin position="295"/>
        <end position="304"/>
    </location>
</feature>
<dbReference type="WBParaSite" id="SMTH1_21810.1">
    <property type="protein sequence ID" value="SMTH1_21810.1"/>
    <property type="gene ID" value="SMTH1_21810"/>
</dbReference>
<comment type="similarity">
    <text evidence="2">Belongs to the cyclin family.</text>
</comment>
<dbReference type="Pfam" id="PF00134">
    <property type="entry name" value="Cyclin_N"/>
    <property type="match status" value="1"/>
</dbReference>
<dbReference type="GO" id="GO:0006357">
    <property type="term" value="P:regulation of transcription by RNA polymerase II"/>
    <property type="evidence" value="ECO:0007669"/>
    <property type="project" value="InterPro"/>
</dbReference>
<organism evidence="6 7">
    <name type="scientific">Schistosoma mattheei</name>
    <dbReference type="NCBI Taxonomy" id="31246"/>
    <lineage>
        <taxon>Eukaryota</taxon>
        <taxon>Metazoa</taxon>
        <taxon>Spiralia</taxon>
        <taxon>Lophotrochozoa</taxon>
        <taxon>Platyhelminthes</taxon>
        <taxon>Trematoda</taxon>
        <taxon>Digenea</taxon>
        <taxon>Strigeidida</taxon>
        <taxon>Schistosomatoidea</taxon>
        <taxon>Schistosomatidae</taxon>
        <taxon>Schistosoma</taxon>
    </lineage>
</organism>
<dbReference type="Gene3D" id="1.10.472.10">
    <property type="entry name" value="Cyclin-like"/>
    <property type="match status" value="2"/>
</dbReference>
<evidence type="ECO:0000313" key="6">
    <source>
        <dbReference type="Proteomes" id="UP000050791"/>
    </source>
</evidence>
<dbReference type="InterPro" id="IPR013763">
    <property type="entry name" value="Cyclin-like_dom"/>
</dbReference>
<dbReference type="InterPro" id="IPR036915">
    <property type="entry name" value="Cyclin-like_sf"/>
</dbReference>
<dbReference type="FunFam" id="1.10.472.10:FF:000016">
    <property type="entry name" value="cyclin-L1 isoform X1"/>
    <property type="match status" value="1"/>
</dbReference>
<feature type="compositionally biased region" description="Basic residues" evidence="3">
    <location>
        <begin position="459"/>
        <end position="474"/>
    </location>
</feature>
<feature type="compositionally biased region" description="Basic and acidic residues" evidence="3">
    <location>
        <begin position="421"/>
        <end position="437"/>
    </location>
</feature>
<dbReference type="SMART" id="SM00385">
    <property type="entry name" value="CYCLIN"/>
    <property type="match status" value="2"/>
</dbReference>
<feature type="compositionally biased region" description="Basic residues" evidence="3">
    <location>
        <begin position="575"/>
        <end position="586"/>
    </location>
</feature>
<keyword evidence="4" id="KW-0472">Membrane</keyword>
<dbReference type="GO" id="GO:0016538">
    <property type="term" value="F:cyclin-dependent protein serine/threonine kinase regulator activity"/>
    <property type="evidence" value="ECO:0007669"/>
    <property type="project" value="InterPro"/>
</dbReference>